<protein>
    <recommendedName>
        <fullName evidence="1">Voltage-dependent calcium channel alpha-2/delta subunit conserved region domain-containing protein</fullName>
    </recommendedName>
</protein>
<proteinExistence type="predicted"/>
<evidence type="ECO:0000259" key="1">
    <source>
        <dbReference type="Pfam" id="PF08473"/>
    </source>
</evidence>
<accession>A0AAN8NMX7</accession>
<reference evidence="2 3" key="1">
    <citation type="submission" date="2023-10" db="EMBL/GenBank/DDBJ databases">
        <title>Genomes of two closely related lineages of the louse Polyplax serrata with different host specificities.</title>
        <authorList>
            <person name="Martinu J."/>
            <person name="Tarabai H."/>
            <person name="Stefka J."/>
            <person name="Hypsa V."/>
        </authorList>
    </citation>
    <scope>NUCLEOTIDE SEQUENCE [LARGE SCALE GENOMIC DNA]</scope>
    <source>
        <strain evidence="2">HR10_N</strain>
    </source>
</reference>
<dbReference type="PANTHER" id="PTHR10166">
    <property type="entry name" value="VOLTAGE-DEPENDENT CALCIUM CHANNEL SUBUNIT ALPHA-2/DELTA-RELATED"/>
    <property type="match status" value="1"/>
</dbReference>
<dbReference type="GO" id="GO:0005891">
    <property type="term" value="C:voltage-gated calcium channel complex"/>
    <property type="evidence" value="ECO:0007669"/>
    <property type="project" value="TreeGrafter"/>
</dbReference>
<gene>
    <name evidence="2" type="ORF">RUM43_008428</name>
</gene>
<dbReference type="InterPro" id="IPR013680">
    <property type="entry name" value="VDCC_a2/dsu"/>
</dbReference>
<name>A0AAN8NMX7_POLSC</name>
<evidence type="ECO:0000313" key="3">
    <source>
        <dbReference type="Proteomes" id="UP001372834"/>
    </source>
</evidence>
<dbReference type="Proteomes" id="UP001372834">
    <property type="component" value="Unassembled WGS sequence"/>
</dbReference>
<evidence type="ECO:0000313" key="2">
    <source>
        <dbReference type="EMBL" id="KAK6622586.1"/>
    </source>
</evidence>
<dbReference type="AlphaFoldDB" id="A0AAN8NMX7"/>
<dbReference type="InterPro" id="IPR051173">
    <property type="entry name" value="Ca_channel_alpha-2/delta"/>
</dbReference>
<dbReference type="EMBL" id="JAWJWE010000038">
    <property type="protein sequence ID" value="KAK6622586.1"/>
    <property type="molecule type" value="Genomic_DNA"/>
</dbReference>
<organism evidence="2 3">
    <name type="scientific">Polyplax serrata</name>
    <name type="common">Common mouse louse</name>
    <dbReference type="NCBI Taxonomy" id="468196"/>
    <lineage>
        <taxon>Eukaryota</taxon>
        <taxon>Metazoa</taxon>
        <taxon>Ecdysozoa</taxon>
        <taxon>Arthropoda</taxon>
        <taxon>Hexapoda</taxon>
        <taxon>Insecta</taxon>
        <taxon>Pterygota</taxon>
        <taxon>Neoptera</taxon>
        <taxon>Paraneoptera</taxon>
        <taxon>Psocodea</taxon>
        <taxon>Troctomorpha</taxon>
        <taxon>Phthiraptera</taxon>
        <taxon>Anoplura</taxon>
        <taxon>Polyplacidae</taxon>
        <taxon>Polyplax</taxon>
    </lineage>
</organism>
<dbReference type="Pfam" id="PF08473">
    <property type="entry name" value="VGCC_alpha2"/>
    <property type="match status" value="1"/>
</dbReference>
<comment type="caution">
    <text evidence="2">The sequence shown here is derived from an EMBL/GenBank/DDBJ whole genome shotgun (WGS) entry which is preliminary data.</text>
</comment>
<dbReference type="GO" id="GO:0005245">
    <property type="term" value="F:voltage-gated calcium channel activity"/>
    <property type="evidence" value="ECO:0007669"/>
    <property type="project" value="TreeGrafter"/>
</dbReference>
<dbReference type="PANTHER" id="PTHR10166:SF37">
    <property type="entry name" value="STOLID, ISOFORM H"/>
    <property type="match status" value="1"/>
</dbReference>
<feature type="domain" description="Voltage-dependent calcium channel alpha-2/delta subunit conserved region" evidence="1">
    <location>
        <begin position="92"/>
        <end position="403"/>
    </location>
</feature>
<sequence length="422" mass="48112">MGSGLGVGDGIGGYSRVDRKFVLRFYWIAKPAAVEEDREKEVRQVLRSDPLGDFWNGKGIYDVQWTGSPTVALSLTPKHLSTPYTVVLTGHEELINHLLWDSKMAFQLERRWNETYKSLQSKRSGEYSTFLITNGGLTISYSTNEAEEYVRQTDPLKNSLYKRASSSPGFVFSPSKEKRNRVTTAARISLNDSYVAAVIGAEIDQQVIQRVFEEVIGSDSDENCASSQFLHCYLFNDGGIITASNVRSSKSGDFIGVHDPEILQVLLSEGIFRREFKYNYQSWCSREPQRIHGRASSQHKSLFKLTYEAVAAFQWTFFYTSLLHLISSILAWKRVDHAEHILENTKYSCVTRSAWYYHTFSAEHTLPREASLICKTKTRNMRISFMPKLQLFFIVSQPPCYDSPTSHAIMLNEDEGNSAKKY</sequence>